<feature type="compositionally biased region" description="Basic residues" evidence="1">
    <location>
        <begin position="318"/>
        <end position="336"/>
    </location>
</feature>
<feature type="compositionally biased region" description="Basic residues" evidence="1">
    <location>
        <begin position="222"/>
        <end position="235"/>
    </location>
</feature>
<sequence length="440" mass="46898">MYRMMLNNSSNKSPTPSLKRTLSPSSSSQDPIDSNVPSPVSCARSLGYTKAHKSNSHHHLPHHQQQHLPKSGSTNSAEASSLGNGSASNLYRGPASSNSSSASGKSGSLFPPHGYYPHPSVQNGPSHLSPGHHHVTQQPVHVQGGYPPPPPPAACPPGVSGASPLVHNSLTGAPPNGVLLPSPAPHLPVPASPGLPHYSPLGGGKPGENPTFPFSHQLQHQQHLHSNHSQQHRLGHNSSSPSRSTPGQPTKPTAALPLSSSPPPQSPASSSSLLDQKSKLSSRDYHHHHHHSHHHQQQHSDRENHRDKDGNNKPLSSGHHHSHRHHHHSHQHSNHQHSKERDREKERERASSSSSLRAPLPVTPSSSSVSSSSLQSPRFPSPKPGWPGVVITIISINAKHNANILRSAPASRTANFLLKAKTSCRRTSTSACSPSTSSVG</sequence>
<feature type="compositionally biased region" description="Low complexity" evidence="1">
    <location>
        <begin position="95"/>
        <end position="108"/>
    </location>
</feature>
<dbReference type="EMBL" id="BMAT01000063">
    <property type="protein sequence ID" value="GFR58922.1"/>
    <property type="molecule type" value="Genomic_DNA"/>
</dbReference>
<evidence type="ECO:0000313" key="3">
    <source>
        <dbReference type="Proteomes" id="UP000762676"/>
    </source>
</evidence>
<gene>
    <name evidence="2" type="ORF">ElyMa_000043400</name>
</gene>
<reference evidence="2 3" key="1">
    <citation type="journal article" date="2021" name="Elife">
        <title>Chloroplast acquisition without the gene transfer in kleptoplastic sea slugs, Plakobranchus ocellatus.</title>
        <authorList>
            <person name="Maeda T."/>
            <person name="Takahashi S."/>
            <person name="Yoshida T."/>
            <person name="Shimamura S."/>
            <person name="Takaki Y."/>
            <person name="Nagai Y."/>
            <person name="Toyoda A."/>
            <person name="Suzuki Y."/>
            <person name="Arimoto A."/>
            <person name="Ishii H."/>
            <person name="Satoh N."/>
            <person name="Nishiyama T."/>
            <person name="Hasebe M."/>
            <person name="Maruyama T."/>
            <person name="Minagawa J."/>
            <person name="Obokata J."/>
            <person name="Shigenobu S."/>
        </authorList>
    </citation>
    <scope>NUCLEOTIDE SEQUENCE [LARGE SCALE GENOMIC DNA]</scope>
</reference>
<feature type="compositionally biased region" description="Low complexity" evidence="1">
    <location>
        <begin position="13"/>
        <end position="34"/>
    </location>
</feature>
<name>A0AAV4EE37_9GAST</name>
<feature type="compositionally biased region" description="Basic and acidic residues" evidence="1">
    <location>
        <begin position="337"/>
        <end position="350"/>
    </location>
</feature>
<protein>
    <submittedName>
        <fullName evidence="2">Uncharacterized protein</fullName>
    </submittedName>
</protein>
<keyword evidence="3" id="KW-1185">Reference proteome</keyword>
<feature type="compositionally biased region" description="Low complexity" evidence="1">
    <location>
        <begin position="136"/>
        <end position="145"/>
    </location>
</feature>
<feature type="compositionally biased region" description="Basic residues" evidence="1">
    <location>
        <begin position="50"/>
        <end position="65"/>
    </location>
</feature>
<feature type="region of interest" description="Disordered" evidence="1">
    <location>
        <begin position="1"/>
        <end position="386"/>
    </location>
</feature>
<feature type="compositionally biased region" description="Basic and acidic residues" evidence="1">
    <location>
        <begin position="298"/>
        <end position="311"/>
    </location>
</feature>
<dbReference type="AlphaFoldDB" id="A0AAV4EE37"/>
<evidence type="ECO:0000256" key="1">
    <source>
        <dbReference type="SAM" id="MobiDB-lite"/>
    </source>
</evidence>
<feature type="compositionally biased region" description="Polar residues" evidence="1">
    <location>
        <begin position="71"/>
        <end position="89"/>
    </location>
</feature>
<feature type="compositionally biased region" description="Pro residues" evidence="1">
    <location>
        <begin position="146"/>
        <end position="155"/>
    </location>
</feature>
<comment type="caution">
    <text evidence="2">The sequence shown here is derived from an EMBL/GenBank/DDBJ whole genome shotgun (WGS) entry which is preliminary data.</text>
</comment>
<dbReference type="Proteomes" id="UP000762676">
    <property type="component" value="Unassembled WGS sequence"/>
</dbReference>
<proteinExistence type="predicted"/>
<evidence type="ECO:0000313" key="2">
    <source>
        <dbReference type="EMBL" id="GFR58922.1"/>
    </source>
</evidence>
<feature type="compositionally biased region" description="Low complexity" evidence="1">
    <location>
        <begin position="351"/>
        <end position="378"/>
    </location>
</feature>
<feature type="compositionally biased region" description="Polar residues" evidence="1">
    <location>
        <begin position="1"/>
        <end position="12"/>
    </location>
</feature>
<feature type="compositionally biased region" description="Polar residues" evidence="1">
    <location>
        <begin position="236"/>
        <end position="251"/>
    </location>
</feature>
<accession>A0AAV4EE37</accession>
<feature type="compositionally biased region" description="Pro residues" evidence="1">
    <location>
        <begin position="182"/>
        <end position="193"/>
    </location>
</feature>
<feature type="compositionally biased region" description="Basic residues" evidence="1">
    <location>
        <begin position="285"/>
        <end position="297"/>
    </location>
</feature>
<organism evidence="2 3">
    <name type="scientific">Elysia marginata</name>
    <dbReference type="NCBI Taxonomy" id="1093978"/>
    <lineage>
        <taxon>Eukaryota</taxon>
        <taxon>Metazoa</taxon>
        <taxon>Spiralia</taxon>
        <taxon>Lophotrochozoa</taxon>
        <taxon>Mollusca</taxon>
        <taxon>Gastropoda</taxon>
        <taxon>Heterobranchia</taxon>
        <taxon>Euthyneura</taxon>
        <taxon>Panpulmonata</taxon>
        <taxon>Sacoglossa</taxon>
        <taxon>Placobranchoidea</taxon>
        <taxon>Plakobranchidae</taxon>
        <taxon>Elysia</taxon>
    </lineage>
</organism>